<keyword evidence="2" id="KW-0964">Secreted</keyword>
<feature type="domain" description="Sushi" evidence="12">
    <location>
        <begin position="410"/>
        <end position="468"/>
    </location>
</feature>
<dbReference type="PROSITE" id="PS50923">
    <property type="entry name" value="SUSHI"/>
    <property type="match status" value="12"/>
</dbReference>
<feature type="domain" description="Sushi" evidence="12">
    <location>
        <begin position="469"/>
        <end position="527"/>
    </location>
</feature>
<evidence type="ECO:0000256" key="3">
    <source>
        <dbReference type="ARBA" id="ARBA00022536"/>
    </source>
</evidence>
<dbReference type="AlphaFoldDB" id="A0A6P4Z9T9"/>
<evidence type="ECO:0000259" key="12">
    <source>
        <dbReference type="PROSITE" id="PS50923"/>
    </source>
</evidence>
<dbReference type="GO" id="GO:0007155">
    <property type="term" value="P:cell adhesion"/>
    <property type="evidence" value="ECO:0007669"/>
    <property type="project" value="UniProtKB-KW"/>
</dbReference>
<dbReference type="FunFam" id="2.10.70.10:FF:000014">
    <property type="entry name" value="Membrane cofactor protein"/>
    <property type="match status" value="9"/>
</dbReference>
<keyword evidence="4 11" id="KW-0768">Sushi</keyword>
<feature type="domain" description="Sushi" evidence="12">
    <location>
        <begin position="88"/>
        <end position="145"/>
    </location>
</feature>
<evidence type="ECO:0000256" key="2">
    <source>
        <dbReference type="ARBA" id="ARBA00022525"/>
    </source>
</evidence>
<keyword evidence="13" id="KW-1185">Reference proteome</keyword>
<dbReference type="SMART" id="SM00032">
    <property type="entry name" value="CCP"/>
    <property type="match status" value="12"/>
</dbReference>
<feature type="domain" description="Sushi" evidence="12">
    <location>
        <begin position="292"/>
        <end position="350"/>
    </location>
</feature>
<keyword evidence="9 11" id="KW-1015">Disulfide bond</keyword>
<reference evidence="14" key="1">
    <citation type="submission" date="2025-08" db="UniProtKB">
        <authorList>
            <consortium name="RefSeq"/>
        </authorList>
    </citation>
    <scope>IDENTIFICATION</scope>
    <source>
        <tissue evidence="14">Gonad</tissue>
    </source>
</reference>
<dbReference type="InterPro" id="IPR035976">
    <property type="entry name" value="Sushi/SCR/CCP_sf"/>
</dbReference>
<dbReference type="KEGG" id="bbel:109476850"/>
<dbReference type="Pfam" id="PF00084">
    <property type="entry name" value="Sushi"/>
    <property type="match status" value="12"/>
</dbReference>
<keyword evidence="7" id="KW-0106">Calcium</keyword>
<keyword evidence="8" id="KW-0130">Cell adhesion</keyword>
<organism evidence="13 14">
    <name type="scientific">Branchiostoma belcheri</name>
    <name type="common">Amphioxus</name>
    <dbReference type="NCBI Taxonomy" id="7741"/>
    <lineage>
        <taxon>Eukaryota</taxon>
        <taxon>Metazoa</taxon>
        <taxon>Chordata</taxon>
        <taxon>Cephalochordata</taxon>
        <taxon>Leptocardii</taxon>
        <taxon>Amphioxiformes</taxon>
        <taxon>Branchiostomatidae</taxon>
        <taxon>Branchiostoma</taxon>
    </lineage>
</organism>
<dbReference type="Proteomes" id="UP000515135">
    <property type="component" value="Unplaced"/>
</dbReference>
<evidence type="ECO:0000256" key="5">
    <source>
        <dbReference type="ARBA" id="ARBA00022729"/>
    </source>
</evidence>
<dbReference type="RefSeq" id="XP_019633428.1">
    <property type="nucleotide sequence ID" value="XM_019777869.1"/>
</dbReference>
<feature type="domain" description="Sushi" evidence="12">
    <location>
        <begin position="351"/>
        <end position="409"/>
    </location>
</feature>
<feature type="disulfide bond" evidence="11">
    <location>
        <begin position="557"/>
        <end position="584"/>
    </location>
</feature>
<feature type="domain" description="Sushi" evidence="12">
    <location>
        <begin position="646"/>
        <end position="704"/>
    </location>
</feature>
<feature type="domain" description="Sushi" evidence="12">
    <location>
        <begin position="587"/>
        <end position="645"/>
    </location>
</feature>
<dbReference type="InterPro" id="IPR000436">
    <property type="entry name" value="Sushi_SCR_CCP_dom"/>
</dbReference>
<feature type="disulfide bond" evidence="11">
    <location>
        <begin position="262"/>
        <end position="289"/>
    </location>
</feature>
<feature type="disulfide bond" evidence="11">
    <location>
        <begin position="498"/>
        <end position="525"/>
    </location>
</feature>
<feature type="disulfide bond" evidence="11">
    <location>
        <begin position="321"/>
        <end position="348"/>
    </location>
</feature>
<name>A0A6P4Z9T9_BRABE</name>
<protein>
    <submittedName>
        <fullName evidence="14">CUB and sushi domain-containing protein 3-like</fullName>
    </submittedName>
</protein>
<gene>
    <name evidence="14" type="primary">LOC109476850</name>
</gene>
<feature type="disulfide bond" evidence="11">
    <location>
        <begin position="616"/>
        <end position="643"/>
    </location>
</feature>
<dbReference type="PANTHER" id="PTHR45656">
    <property type="entry name" value="PROTEIN CBR-CLEC-78"/>
    <property type="match status" value="1"/>
</dbReference>
<dbReference type="GO" id="GO:0005576">
    <property type="term" value="C:extracellular region"/>
    <property type="evidence" value="ECO:0007669"/>
    <property type="project" value="UniProtKB-SubCell"/>
</dbReference>
<dbReference type="Gene3D" id="2.10.70.10">
    <property type="entry name" value="Complement Module, domain 1"/>
    <property type="match status" value="12"/>
</dbReference>
<evidence type="ECO:0000256" key="7">
    <source>
        <dbReference type="ARBA" id="ARBA00022837"/>
    </source>
</evidence>
<dbReference type="SUPFAM" id="SSF57535">
    <property type="entry name" value="Complement control module/SCR domain"/>
    <property type="match status" value="12"/>
</dbReference>
<evidence type="ECO:0000256" key="8">
    <source>
        <dbReference type="ARBA" id="ARBA00022889"/>
    </source>
</evidence>
<dbReference type="GeneID" id="109476850"/>
<feature type="disulfide bond" evidence="11">
    <location>
        <begin position="174"/>
        <end position="201"/>
    </location>
</feature>
<feature type="domain" description="Sushi" evidence="12">
    <location>
        <begin position="764"/>
        <end position="822"/>
    </location>
</feature>
<dbReference type="PANTHER" id="PTHR45656:SF4">
    <property type="entry name" value="PROTEIN CBR-CLEC-78"/>
    <property type="match status" value="1"/>
</dbReference>
<feature type="disulfide bond" evidence="11">
    <location>
        <begin position="116"/>
        <end position="143"/>
    </location>
</feature>
<accession>A0A6P4Z9T9</accession>
<evidence type="ECO:0000313" key="14">
    <source>
        <dbReference type="RefSeq" id="XP_019633428.1"/>
    </source>
</evidence>
<feature type="disulfide bond" evidence="11">
    <location>
        <begin position="675"/>
        <end position="702"/>
    </location>
</feature>
<evidence type="ECO:0000256" key="1">
    <source>
        <dbReference type="ARBA" id="ARBA00004613"/>
    </source>
</evidence>
<evidence type="ECO:0000256" key="11">
    <source>
        <dbReference type="PROSITE-ProRule" id="PRU00302"/>
    </source>
</evidence>
<feature type="domain" description="Sushi" evidence="12">
    <location>
        <begin position="705"/>
        <end position="763"/>
    </location>
</feature>
<feature type="disulfide bond" evidence="11">
    <location>
        <begin position="439"/>
        <end position="466"/>
    </location>
</feature>
<keyword evidence="6" id="KW-0677">Repeat</keyword>
<comment type="subcellular location">
    <subcellularLocation>
        <location evidence="1">Secreted</location>
    </subcellularLocation>
</comment>
<dbReference type="FunFam" id="2.10.70.10:FF:000064">
    <property type="entry name" value="Fibulin 7"/>
    <property type="match status" value="2"/>
</dbReference>
<feature type="domain" description="Sushi" evidence="12">
    <location>
        <begin position="146"/>
        <end position="203"/>
    </location>
</feature>
<dbReference type="OrthoDB" id="406096at2759"/>
<evidence type="ECO:0000313" key="13">
    <source>
        <dbReference type="Proteomes" id="UP000515135"/>
    </source>
</evidence>
<feature type="disulfide bond" evidence="11">
    <location>
        <begin position="380"/>
        <end position="407"/>
    </location>
</feature>
<feature type="domain" description="Sushi" evidence="12">
    <location>
        <begin position="233"/>
        <end position="291"/>
    </location>
</feature>
<proteinExistence type="predicted"/>
<sequence length="842" mass="90462">MQCQSLTAPTNGALSTTATSYQTVVNFTSRQCETLAVPANGALRTTATSYQTVVNFTSIQCDTLTVPANGALSTTATSYQIVVNFTSMQCQSPTAPTNGALSTTATSYQTVVNFTCNTGYVLNGTTNTTCQANGTWSNPVPTCTPIQCHTLMVPTNGVLSTTATSYQTVVNFTCNPGYVLNGTTNTTCQANGTWSNPAPTCTPMQCNTLTVPTNGALSTTATSYQIVVNFTYIQCISLPTPKNGGLSPAGSYRYQDVVNFTCDTGYELNGTANTMCQANRTWSNPVPTCTRIQCVSLLTPTNGVLSPAGPYSYQDVVNFTCDTGYELNGTADTMCQANRTWSNPVPTCTRVQCISLPTLTNGEVSPAGPYSYQDVVNFTCDTGYELNGTADTMCQANRTWSNPVPTCTRIQCISLPTPTNGVLSPAGPYRYQDVVNFTCDTGYELNGTADTMCQANRTWSNPVPTCTRVQCISLTTLTNGEVSPAGPYSYQDVVNFTCDTGYELNGTADTMCQANRTWSNPVPTCTRVQCISLPILTNGELSPAGPYSYQDVVNFTCDTGYELNGTADTMCQANRTWSNPVPTCTRVQCISLSTLTNGEVSPAGPNSFQDVVNFTCDTGYELNGTADTMCQANRTWSNPVPTCTRVQCISLPTLTNGEVSPAGPYSYQDVVNFTCDTGYELNGTADTMCQANRTWSNPVPTCTRVQCISLPTLTNGEVSPAGPYSYQDVVNFTCDTGYELNGTADTMCQANRTWSNPVPTCTRVQCISLPAPTNGELSPVGPYRYQDVVTFTCDTGYELNGTSDTMCQADETWSNPVPTCTSKIIWTLMCCLNRLSYFNNDM</sequence>
<evidence type="ECO:0000256" key="6">
    <source>
        <dbReference type="ARBA" id="ARBA00022737"/>
    </source>
</evidence>
<dbReference type="CDD" id="cd00033">
    <property type="entry name" value="CCP"/>
    <property type="match status" value="12"/>
</dbReference>
<comment type="caution">
    <text evidence="11">Lacks conserved residue(s) required for the propagation of feature annotation.</text>
</comment>
<keyword evidence="5" id="KW-0732">Signal</keyword>
<feature type="disulfide bond" evidence="11">
    <location>
        <begin position="734"/>
        <end position="761"/>
    </location>
</feature>
<keyword evidence="3" id="KW-0245">EGF-like domain</keyword>
<feature type="disulfide bond" evidence="11">
    <location>
        <begin position="793"/>
        <end position="820"/>
    </location>
</feature>
<dbReference type="InterPro" id="IPR051277">
    <property type="entry name" value="SEZ6_CSMD_C4BPB_Regulators"/>
</dbReference>
<evidence type="ECO:0000256" key="4">
    <source>
        <dbReference type="ARBA" id="ARBA00022659"/>
    </source>
</evidence>
<evidence type="ECO:0000256" key="10">
    <source>
        <dbReference type="ARBA" id="ARBA00023180"/>
    </source>
</evidence>
<evidence type="ECO:0000256" key="9">
    <source>
        <dbReference type="ARBA" id="ARBA00023157"/>
    </source>
</evidence>
<keyword evidence="10" id="KW-0325">Glycoprotein</keyword>
<feature type="domain" description="Sushi" evidence="12">
    <location>
        <begin position="528"/>
        <end position="586"/>
    </location>
</feature>